<evidence type="ECO:0000256" key="2">
    <source>
        <dbReference type="ARBA" id="ARBA00022737"/>
    </source>
</evidence>
<feature type="compositionally biased region" description="Acidic residues" evidence="3">
    <location>
        <begin position="353"/>
        <end position="366"/>
    </location>
</feature>
<dbReference type="EMBL" id="OY660886">
    <property type="protein sequence ID" value="CAJ1085944.1"/>
    <property type="molecule type" value="Genomic_DNA"/>
</dbReference>
<dbReference type="Pfam" id="PF21536">
    <property type="entry name" value="BTB_KLHL33"/>
    <property type="match status" value="1"/>
</dbReference>
<keyword evidence="6" id="KW-1185">Reference proteome</keyword>
<feature type="compositionally biased region" description="Acidic residues" evidence="3">
    <location>
        <begin position="487"/>
        <end position="523"/>
    </location>
</feature>
<feature type="compositionally biased region" description="Basic and acidic residues" evidence="3">
    <location>
        <begin position="384"/>
        <end position="393"/>
    </location>
</feature>
<dbReference type="InterPro" id="IPR000210">
    <property type="entry name" value="BTB/POZ_dom"/>
</dbReference>
<feature type="compositionally biased region" description="Acidic residues" evidence="3">
    <location>
        <begin position="41"/>
        <end position="90"/>
    </location>
</feature>
<organism evidence="5 6">
    <name type="scientific">Xyrichtys novacula</name>
    <name type="common">Pearly razorfish</name>
    <name type="synonym">Hemipteronotus novacula</name>
    <dbReference type="NCBI Taxonomy" id="13765"/>
    <lineage>
        <taxon>Eukaryota</taxon>
        <taxon>Metazoa</taxon>
        <taxon>Chordata</taxon>
        <taxon>Craniata</taxon>
        <taxon>Vertebrata</taxon>
        <taxon>Euteleostomi</taxon>
        <taxon>Actinopterygii</taxon>
        <taxon>Neopterygii</taxon>
        <taxon>Teleostei</taxon>
        <taxon>Neoteleostei</taxon>
        <taxon>Acanthomorphata</taxon>
        <taxon>Eupercaria</taxon>
        <taxon>Labriformes</taxon>
        <taxon>Labridae</taxon>
        <taxon>Xyrichtys</taxon>
    </lineage>
</organism>
<dbReference type="SUPFAM" id="SSF117281">
    <property type="entry name" value="Kelch motif"/>
    <property type="match status" value="1"/>
</dbReference>
<feature type="compositionally biased region" description="Acidic residues" evidence="3">
    <location>
        <begin position="290"/>
        <end position="305"/>
    </location>
</feature>
<keyword evidence="1" id="KW-0880">Kelch repeat</keyword>
<evidence type="ECO:0000256" key="3">
    <source>
        <dbReference type="SAM" id="MobiDB-lite"/>
    </source>
</evidence>
<keyword evidence="2" id="KW-0677">Repeat</keyword>
<proteinExistence type="predicted"/>
<dbReference type="SUPFAM" id="SSF54695">
    <property type="entry name" value="POZ domain"/>
    <property type="match status" value="2"/>
</dbReference>
<dbReference type="InterPro" id="IPR011333">
    <property type="entry name" value="SKP1/BTB/POZ_sf"/>
</dbReference>
<feature type="compositionally biased region" description="Basic and acidic residues" evidence="3">
    <location>
        <begin position="463"/>
        <end position="473"/>
    </location>
</feature>
<feature type="compositionally biased region" description="Basic and acidic residues" evidence="3">
    <location>
        <begin position="275"/>
        <end position="286"/>
    </location>
</feature>
<dbReference type="SMART" id="SM00612">
    <property type="entry name" value="Kelch"/>
    <property type="match status" value="5"/>
</dbReference>
<dbReference type="PANTHER" id="PTHR45632:SF14">
    <property type="entry name" value="KELCH-LIKE PROTEIN 33"/>
    <property type="match status" value="1"/>
</dbReference>
<dbReference type="PANTHER" id="PTHR45632">
    <property type="entry name" value="LD33804P"/>
    <property type="match status" value="1"/>
</dbReference>
<gene>
    <name evidence="5" type="ORF">XNOV1_A019370</name>
</gene>
<evidence type="ECO:0000313" key="5">
    <source>
        <dbReference type="EMBL" id="CAJ1085944.1"/>
    </source>
</evidence>
<dbReference type="Pfam" id="PF24981">
    <property type="entry name" value="Beta-prop_ATRN-LZTR1"/>
    <property type="match status" value="1"/>
</dbReference>
<reference evidence="5" key="1">
    <citation type="submission" date="2023-08" db="EMBL/GenBank/DDBJ databases">
        <authorList>
            <person name="Alioto T."/>
            <person name="Alioto T."/>
            <person name="Gomez Garrido J."/>
        </authorList>
    </citation>
    <scope>NUCLEOTIDE SEQUENCE</scope>
</reference>
<evidence type="ECO:0000256" key="1">
    <source>
        <dbReference type="ARBA" id="ARBA00022441"/>
    </source>
</evidence>
<evidence type="ECO:0000259" key="4">
    <source>
        <dbReference type="PROSITE" id="PS50097"/>
    </source>
</evidence>
<dbReference type="AlphaFoldDB" id="A0AAV1HM98"/>
<feature type="compositionally biased region" description="Basic and acidic residues" evidence="3">
    <location>
        <begin position="100"/>
        <end position="109"/>
    </location>
</feature>
<dbReference type="SMART" id="SM00225">
    <property type="entry name" value="BTB"/>
    <property type="match status" value="2"/>
</dbReference>
<feature type="region of interest" description="Disordered" evidence="3">
    <location>
        <begin position="382"/>
        <end position="523"/>
    </location>
</feature>
<evidence type="ECO:0000313" key="6">
    <source>
        <dbReference type="Proteomes" id="UP001178508"/>
    </source>
</evidence>
<dbReference type="SMART" id="SM00875">
    <property type="entry name" value="BACK"/>
    <property type="match status" value="1"/>
</dbReference>
<dbReference type="Gene3D" id="1.25.40.420">
    <property type="match status" value="1"/>
</dbReference>
<protein>
    <submittedName>
        <fullName evidence="5">Uncharacterized protein LOC121504866</fullName>
    </submittedName>
</protein>
<dbReference type="Gene3D" id="3.30.710.10">
    <property type="entry name" value="Potassium Channel Kv1.1, Chain A"/>
    <property type="match status" value="2"/>
</dbReference>
<dbReference type="Proteomes" id="UP001178508">
    <property type="component" value="Chromosome 23"/>
</dbReference>
<feature type="compositionally biased region" description="Acidic residues" evidence="3">
    <location>
        <begin position="156"/>
        <end position="187"/>
    </location>
</feature>
<dbReference type="InterPro" id="IPR015915">
    <property type="entry name" value="Kelch-typ_b-propeller"/>
</dbReference>
<dbReference type="InterPro" id="IPR056737">
    <property type="entry name" value="Beta-prop_ATRN-MKLN-like"/>
</dbReference>
<feature type="compositionally biased region" description="Basic and acidic residues" evidence="3">
    <location>
        <begin position="240"/>
        <end position="260"/>
    </location>
</feature>
<feature type="compositionally biased region" description="Basic and acidic residues" evidence="3">
    <location>
        <begin position="188"/>
        <end position="202"/>
    </location>
</feature>
<dbReference type="PROSITE" id="PS50097">
    <property type="entry name" value="BTB"/>
    <property type="match status" value="2"/>
</dbReference>
<dbReference type="InterPro" id="IPR011705">
    <property type="entry name" value="BACK"/>
</dbReference>
<dbReference type="InterPro" id="IPR006652">
    <property type="entry name" value="Kelch_1"/>
</dbReference>
<dbReference type="Pfam" id="PF00651">
    <property type="entry name" value="BTB"/>
    <property type="match status" value="1"/>
</dbReference>
<accession>A0AAV1HM98</accession>
<feature type="domain" description="BTB" evidence="4">
    <location>
        <begin position="694"/>
        <end position="761"/>
    </location>
</feature>
<name>A0AAV1HM98_XYRNO</name>
<dbReference type="Pfam" id="PF07707">
    <property type="entry name" value="BACK"/>
    <property type="match status" value="1"/>
</dbReference>
<feature type="region of interest" description="Disordered" evidence="3">
    <location>
        <begin position="34"/>
        <end position="366"/>
    </location>
</feature>
<feature type="domain" description="BTB" evidence="4">
    <location>
        <begin position="553"/>
        <end position="629"/>
    </location>
</feature>
<feature type="compositionally biased region" description="Basic and acidic residues" evidence="3">
    <location>
        <begin position="146"/>
        <end position="155"/>
    </location>
</feature>
<feature type="compositionally biased region" description="Basic and acidic residues" evidence="3">
    <location>
        <begin position="306"/>
        <end position="327"/>
    </location>
</feature>
<sequence>MAFANPCLQKEWEEWREAMEEMRRQRWREMVQRWSEVRLSDDEEENEDKEEDNIYWDEDDEDQSEAEESDTDWKEEDASVDEVEDEEMRDEEGGNGMSPEVKKMRKEEGQEQVVGSRVNLEGEEEEVVENKKMEMAEAGEEGEADMSEKEVREIKTEDEEDSDMEEGMYVEKDLEEGEERDENEFEVDERVIRADEVEKLEDREGDELEKEVEESNMEDYEDGDMEGDSLEEEFEEEDREEKREVMEVKKLEDTAERELKVNGVDEEEGETGGVGKDETEAEKEVGIENGEVDEEEENGLTETEAEQEREGEGEVEEVREQEKRAEEGGNELEVIMNGEVSGEEDWQFRGEAQVEDVEEDEEEYQEQEQVEQFHLLHQFQDQCGRIDDPDLQRNQEATMQESRRVNEGPNLSGSGYEKSELLESDEECYTYKTLSYEGRNVSKSYEEPEELQVPGGTEVPWTSKDRREVKDTTGKLGNKGLEVSESTQDEGFQDVPAEQEDVDESTEDEDAEDSTEEEPDDYEKDMVKIYHTGDYLVDVFRTLTEFRYSYLLTDLTLCTGDGTSFHVHSLVMAAVSSLIRDSLSRRNMETADTSVGLSKWSLSLGPEVDHVGLEAIVEFAYTGHISFLRADNLHQIKAAAQSLGTQRVLDLCKVEEERSTKTEEEKKEKRDKGAEQLLTSLKSIKQLWMDRIGCDVILEAVGGSLHVHRVILAVGSDYFRSMFTLGMKESYQPRVALPFLLASELEVLIGCSYSGALPLSWKSIFEITSTALQLQYQPALSLCLHFLHHEINPHSCLDVVSFAKAYEMEQLLEVADDYVLRQFQRVACTSKFKDLPANQLLRYLTSHSLCVPSELVVFKAVVAWIEAKPKKRLKLAKELMKTIHFPLMTFKEFREVQSLKMWSDYSLAELFEAVVEEFWSNDVAPQTQWRIYLPKESLVLIGGDQTSEDLCSRSISRELWFGNSLRNHTGIRKAMEWRKLGELPEPARFRHEVTVFNGQLYVFGGKSYYGIGDTLNTVCRYDPLQNTWESLADMQKRRSAFSVVVLDGKILAIGGHCDHDYQESVEQYCPSANSWRFTCPLDLPLSGHVAKVLHGQIYVSGGLNIDYQCVSSMFLYHPDTGSTYLANMARPRAYHCMETLGDYIYVAGGLTTDKNMIINDDLTCEVYNPAADTWTAFASLPVPHVGAGSSVLEGKFYVLGGYSQVDCSDTKLVHRYDPSTQRWENMGKMPGPNNDIRAALLCLPQHFRL</sequence>
<feature type="compositionally biased region" description="Acidic residues" evidence="3">
    <location>
        <begin position="203"/>
        <end position="239"/>
    </location>
</feature>
<dbReference type="Gene3D" id="2.120.10.80">
    <property type="entry name" value="Kelch-type beta propeller"/>
    <property type="match status" value="1"/>
</dbReference>